<proteinExistence type="predicted"/>
<sequence length="154" mass="17399">MQKETSIHFLGASAPRGAVRLRPRDKLLSAASPAAFLQATWAHALKAPALKPNSYHSASTQLALSGLFPVYPKNMWRYPEFSQFIRKFYGVIRTISDLFGKGSFPHNPNPNLVKFSQCDEAFAEEIAAPRFQICVILLKLLHSWRTSWGKIRKQ</sequence>
<name>A0A417YSH3_9BACI</name>
<organism evidence="1 2">
    <name type="scientific">Neobacillus notoginsengisoli</name>
    <dbReference type="NCBI Taxonomy" id="1578198"/>
    <lineage>
        <taxon>Bacteria</taxon>
        <taxon>Bacillati</taxon>
        <taxon>Bacillota</taxon>
        <taxon>Bacilli</taxon>
        <taxon>Bacillales</taxon>
        <taxon>Bacillaceae</taxon>
        <taxon>Neobacillus</taxon>
    </lineage>
</organism>
<protein>
    <submittedName>
        <fullName evidence="1">Uncharacterized protein</fullName>
    </submittedName>
</protein>
<comment type="caution">
    <text evidence="1">The sequence shown here is derived from an EMBL/GenBank/DDBJ whole genome shotgun (WGS) entry which is preliminary data.</text>
</comment>
<keyword evidence="2" id="KW-1185">Reference proteome</keyword>
<reference evidence="1 2" key="1">
    <citation type="journal article" date="2017" name="Int. J. Syst. Evol. Microbiol.">
        <title>Bacillus notoginsengisoli sp. nov., a novel bacterium isolated from the rhizosphere of Panax notoginseng.</title>
        <authorList>
            <person name="Zhang M.Y."/>
            <person name="Cheng J."/>
            <person name="Cai Y."/>
            <person name="Zhang T.Y."/>
            <person name="Wu Y.Y."/>
            <person name="Manikprabhu D."/>
            <person name="Li W.J."/>
            <person name="Zhang Y.X."/>
        </authorList>
    </citation>
    <scope>NUCLEOTIDE SEQUENCE [LARGE SCALE GENOMIC DNA]</scope>
    <source>
        <strain evidence="1 2">JCM 30743</strain>
    </source>
</reference>
<gene>
    <name evidence="1" type="ORF">D1B31_13125</name>
</gene>
<evidence type="ECO:0000313" key="1">
    <source>
        <dbReference type="EMBL" id="RHW38920.1"/>
    </source>
</evidence>
<dbReference type="EMBL" id="QWEG01000008">
    <property type="protein sequence ID" value="RHW38920.1"/>
    <property type="molecule type" value="Genomic_DNA"/>
</dbReference>
<accession>A0A417YSH3</accession>
<dbReference type="Proteomes" id="UP000284416">
    <property type="component" value="Unassembled WGS sequence"/>
</dbReference>
<evidence type="ECO:0000313" key="2">
    <source>
        <dbReference type="Proteomes" id="UP000284416"/>
    </source>
</evidence>
<dbReference type="AlphaFoldDB" id="A0A417YSH3"/>